<proteinExistence type="predicted"/>
<protein>
    <submittedName>
        <fullName evidence="3">Uncharacterized protein</fullName>
    </submittedName>
</protein>
<feature type="compositionally biased region" description="Low complexity" evidence="1">
    <location>
        <begin position="41"/>
        <end position="52"/>
    </location>
</feature>
<gene>
    <name evidence="3" type="ORF">SCUCBS95973_001220</name>
</gene>
<feature type="region of interest" description="Disordered" evidence="1">
    <location>
        <begin position="26"/>
        <end position="52"/>
    </location>
</feature>
<evidence type="ECO:0000313" key="3">
    <source>
        <dbReference type="EMBL" id="CAK7211737.1"/>
    </source>
</evidence>
<accession>A0ABP0AWT6</accession>
<feature type="chain" id="PRO_5045747774" evidence="2">
    <location>
        <begin position="18"/>
        <end position="263"/>
    </location>
</feature>
<comment type="caution">
    <text evidence="3">The sequence shown here is derived from an EMBL/GenBank/DDBJ whole genome shotgun (WGS) entry which is preliminary data.</text>
</comment>
<dbReference type="EMBL" id="CAWUHB010000004">
    <property type="protein sequence ID" value="CAK7211737.1"/>
    <property type="molecule type" value="Genomic_DNA"/>
</dbReference>
<feature type="signal peptide" evidence="2">
    <location>
        <begin position="1"/>
        <end position="17"/>
    </location>
</feature>
<sequence length="263" mass="25393">MKAAQILVLLCANIASAARCRPSAPASSSASAGSGAGAGAGASSSSTVPSSTPASVVSTVVPPVSTIPSSVLSSSSFGSSGSLSASLTSSVSSASAASVTPASSSSSSVPAPSASCGVTNLFGSAANIATSGAAWNPQGSAAFFADSCETTTDQCLEVQGTSTTANTFAFGYFLPTTAGTAYTLTFDFAVLSGAVSSPITCTIAGGTVVNVTPVLTSGAGVYKVETAQFTGSATGTTTNFFCSGSSTTAFEVAFNNFFFTNAC</sequence>
<evidence type="ECO:0000313" key="4">
    <source>
        <dbReference type="Proteomes" id="UP001642405"/>
    </source>
</evidence>
<organism evidence="3 4">
    <name type="scientific">Sporothrix curviconia</name>
    <dbReference type="NCBI Taxonomy" id="1260050"/>
    <lineage>
        <taxon>Eukaryota</taxon>
        <taxon>Fungi</taxon>
        <taxon>Dikarya</taxon>
        <taxon>Ascomycota</taxon>
        <taxon>Pezizomycotina</taxon>
        <taxon>Sordariomycetes</taxon>
        <taxon>Sordariomycetidae</taxon>
        <taxon>Ophiostomatales</taxon>
        <taxon>Ophiostomataceae</taxon>
        <taxon>Sporothrix</taxon>
    </lineage>
</organism>
<name>A0ABP0AWT6_9PEZI</name>
<dbReference type="Proteomes" id="UP001642405">
    <property type="component" value="Unassembled WGS sequence"/>
</dbReference>
<evidence type="ECO:0000256" key="2">
    <source>
        <dbReference type="SAM" id="SignalP"/>
    </source>
</evidence>
<keyword evidence="4" id="KW-1185">Reference proteome</keyword>
<evidence type="ECO:0000256" key="1">
    <source>
        <dbReference type="SAM" id="MobiDB-lite"/>
    </source>
</evidence>
<keyword evidence="2" id="KW-0732">Signal</keyword>
<reference evidence="3 4" key="1">
    <citation type="submission" date="2024-01" db="EMBL/GenBank/DDBJ databases">
        <authorList>
            <person name="Allen C."/>
            <person name="Tagirdzhanova G."/>
        </authorList>
    </citation>
    <scope>NUCLEOTIDE SEQUENCE [LARGE SCALE GENOMIC DNA]</scope>
</reference>